<name>A0AAD3TD48_NEPGR</name>
<dbReference type="EMBL" id="BSYO01000032">
    <property type="protein sequence ID" value="GMH27099.1"/>
    <property type="molecule type" value="Genomic_DNA"/>
</dbReference>
<sequence>MPRRPPLVIKFDFKELTIRLQPVKSSTGLPASIPEAFDLAANLDYTISSPSVIQIEGVAKSGCVANSLQIHSVASVVYPEAHMKASNAVFTPESQVFSIEQLLPSTPPALNLAVAEGSVSEVIDCQLIRTPPRL</sequence>
<organism evidence="1 2">
    <name type="scientific">Nepenthes gracilis</name>
    <name type="common">Slender pitcher plant</name>
    <dbReference type="NCBI Taxonomy" id="150966"/>
    <lineage>
        <taxon>Eukaryota</taxon>
        <taxon>Viridiplantae</taxon>
        <taxon>Streptophyta</taxon>
        <taxon>Embryophyta</taxon>
        <taxon>Tracheophyta</taxon>
        <taxon>Spermatophyta</taxon>
        <taxon>Magnoliopsida</taxon>
        <taxon>eudicotyledons</taxon>
        <taxon>Gunneridae</taxon>
        <taxon>Pentapetalae</taxon>
        <taxon>Caryophyllales</taxon>
        <taxon>Nepenthaceae</taxon>
        <taxon>Nepenthes</taxon>
    </lineage>
</organism>
<keyword evidence="2" id="KW-1185">Reference proteome</keyword>
<dbReference type="Proteomes" id="UP001279734">
    <property type="component" value="Unassembled WGS sequence"/>
</dbReference>
<accession>A0AAD3TD48</accession>
<proteinExistence type="predicted"/>
<protein>
    <submittedName>
        <fullName evidence="1">Uncharacterized protein</fullName>
    </submittedName>
</protein>
<evidence type="ECO:0000313" key="1">
    <source>
        <dbReference type="EMBL" id="GMH27099.1"/>
    </source>
</evidence>
<reference evidence="1" key="1">
    <citation type="submission" date="2023-05" db="EMBL/GenBank/DDBJ databases">
        <title>Nepenthes gracilis genome sequencing.</title>
        <authorList>
            <person name="Fukushima K."/>
        </authorList>
    </citation>
    <scope>NUCLEOTIDE SEQUENCE</scope>
    <source>
        <strain evidence="1">SING2019-196</strain>
    </source>
</reference>
<evidence type="ECO:0000313" key="2">
    <source>
        <dbReference type="Proteomes" id="UP001279734"/>
    </source>
</evidence>
<gene>
    <name evidence="1" type="ORF">Nepgr_028942</name>
</gene>
<comment type="caution">
    <text evidence="1">The sequence shown here is derived from an EMBL/GenBank/DDBJ whole genome shotgun (WGS) entry which is preliminary data.</text>
</comment>
<dbReference type="AlphaFoldDB" id="A0AAD3TD48"/>